<evidence type="ECO:0000256" key="1">
    <source>
        <dbReference type="ARBA" id="ARBA00004370"/>
    </source>
</evidence>
<dbReference type="EMBL" id="JAHDYR010000062">
    <property type="protein sequence ID" value="KAG9391057.1"/>
    <property type="molecule type" value="Genomic_DNA"/>
</dbReference>
<comment type="caution">
    <text evidence="8">The sequence shown here is derived from an EMBL/GenBank/DDBJ whole genome shotgun (WGS) entry which is preliminary data.</text>
</comment>
<sequence>MAKEKKGEKKMKTISAIGGYSMACNYMIGTGVLALPIVFNSASIGTSVLITMLASLLCGISTFWINEATARGWALVRHRQQTNGTTQTPTAAENDSGPSDSDQDEKPLLEDDKQETEQAYVPPPADNDEPQLYQDGEMADPTETANTTDGSTLAPVVDALVEPDYAIPTEEVLQLPSLCKLFMGNTGFLVYQFCVIIYLFSTLWGYASVVASSLTSNFLWVPQKVFELFGSHYFSGITCNEPCSYRFGCSEIYVVFMVLFTITSMFFGLMEVSDQALIQMVFTVFRYLVLGIMILTTGMAFFIGPYDGDAHQSIPYYYPQAAFKLSLNGLAKVIPAAVFSQVMHHSAPVLLQPVRNKKRLNTMFGSVLATACIFYISLAVICALYFGPNARSLASLNWATWNGKSWTDSGSRPIIPILVSMLIILFPAVSLVSSSPLNAITLSFMIMELMPGKIKDPKWRYYKLVLITCRCLAIIPPIFIAAFVRCLTMIVQVCGITGFALCLIFPPLLQLTSQRKLKKIYGDKAGKTPYTNIFSFWPIPVFVIIVGVVFAIVTTSGMVTSWLGIDV</sequence>
<comment type="subcellular location">
    <subcellularLocation>
        <location evidence="1">Membrane</location>
    </subcellularLocation>
</comment>
<dbReference type="InterPro" id="IPR013057">
    <property type="entry name" value="AA_transpt_TM"/>
</dbReference>
<organism evidence="8 9">
    <name type="scientific">Carpediemonas membranifera</name>
    <dbReference type="NCBI Taxonomy" id="201153"/>
    <lineage>
        <taxon>Eukaryota</taxon>
        <taxon>Metamonada</taxon>
        <taxon>Carpediemonas-like organisms</taxon>
        <taxon>Carpediemonas</taxon>
    </lineage>
</organism>
<accession>A0A8J6E1T7</accession>
<feature type="transmembrane region" description="Helical" evidence="6">
    <location>
        <begin position="489"/>
        <end position="509"/>
    </location>
</feature>
<dbReference type="GO" id="GO:0016020">
    <property type="term" value="C:membrane"/>
    <property type="evidence" value="ECO:0007669"/>
    <property type="project" value="UniProtKB-SubCell"/>
</dbReference>
<feature type="transmembrane region" description="Helical" evidence="6">
    <location>
        <begin position="252"/>
        <end position="272"/>
    </location>
</feature>
<evidence type="ECO:0000259" key="7">
    <source>
        <dbReference type="Pfam" id="PF01490"/>
    </source>
</evidence>
<feature type="transmembrane region" description="Helical" evidence="6">
    <location>
        <begin position="414"/>
        <end position="440"/>
    </location>
</feature>
<feature type="region of interest" description="Disordered" evidence="5">
    <location>
        <begin position="80"/>
        <end position="150"/>
    </location>
</feature>
<feature type="transmembrane region" description="Helical" evidence="6">
    <location>
        <begin position="363"/>
        <end position="386"/>
    </location>
</feature>
<evidence type="ECO:0000256" key="6">
    <source>
        <dbReference type="SAM" id="Phobius"/>
    </source>
</evidence>
<evidence type="ECO:0000313" key="8">
    <source>
        <dbReference type="EMBL" id="KAG9391057.1"/>
    </source>
</evidence>
<keyword evidence="3 6" id="KW-1133">Transmembrane helix</keyword>
<dbReference type="Pfam" id="PF01490">
    <property type="entry name" value="Aa_trans"/>
    <property type="match status" value="1"/>
</dbReference>
<feature type="transmembrane region" description="Helical" evidence="6">
    <location>
        <begin position="44"/>
        <end position="65"/>
    </location>
</feature>
<dbReference type="OrthoDB" id="10254929at2759"/>
<feature type="transmembrane region" description="Helical" evidence="6">
    <location>
        <begin position="461"/>
        <end position="483"/>
    </location>
</feature>
<protein>
    <submittedName>
        <fullName evidence="8">Amino acid transporter, transmembrane</fullName>
    </submittedName>
</protein>
<gene>
    <name evidence="8" type="ORF">J8273_7331</name>
</gene>
<name>A0A8J6E1T7_9EUKA</name>
<keyword evidence="4 6" id="KW-0472">Membrane</keyword>
<evidence type="ECO:0000313" key="9">
    <source>
        <dbReference type="Proteomes" id="UP000717585"/>
    </source>
</evidence>
<feature type="transmembrane region" description="Helical" evidence="6">
    <location>
        <begin position="530"/>
        <end position="553"/>
    </location>
</feature>
<reference evidence="8" key="1">
    <citation type="submission" date="2021-05" db="EMBL/GenBank/DDBJ databases">
        <title>A free-living protist that lacks canonical eukaryotic 1 DNA replication and segregation systems.</title>
        <authorList>
            <person name="Salas-Leiva D.E."/>
            <person name="Tromer E.C."/>
            <person name="Curtis B.A."/>
            <person name="Jerlstrom-Hultqvist J."/>
            <person name="Kolisko M."/>
            <person name="Yi Z."/>
            <person name="Salas-Leiva J.S."/>
            <person name="Gallot-Lavallee L."/>
            <person name="Kops G.J.P.L."/>
            <person name="Archibald J.M."/>
            <person name="Simpson A.G.B."/>
            <person name="Roger A.J."/>
        </authorList>
    </citation>
    <scope>NUCLEOTIDE SEQUENCE</scope>
    <source>
        <strain evidence="8">BICM</strain>
    </source>
</reference>
<feature type="domain" description="Amino acid transporter transmembrane" evidence="7">
    <location>
        <begin position="180"/>
        <end position="558"/>
    </location>
</feature>
<evidence type="ECO:0000256" key="3">
    <source>
        <dbReference type="ARBA" id="ARBA00022989"/>
    </source>
</evidence>
<evidence type="ECO:0000256" key="5">
    <source>
        <dbReference type="SAM" id="MobiDB-lite"/>
    </source>
</evidence>
<keyword evidence="9" id="KW-1185">Reference proteome</keyword>
<feature type="transmembrane region" description="Helical" evidence="6">
    <location>
        <begin position="284"/>
        <end position="303"/>
    </location>
</feature>
<proteinExistence type="predicted"/>
<evidence type="ECO:0000256" key="4">
    <source>
        <dbReference type="ARBA" id="ARBA00023136"/>
    </source>
</evidence>
<evidence type="ECO:0000256" key="2">
    <source>
        <dbReference type="ARBA" id="ARBA00022692"/>
    </source>
</evidence>
<dbReference type="Proteomes" id="UP000717585">
    <property type="component" value="Unassembled WGS sequence"/>
</dbReference>
<feature type="compositionally biased region" description="Polar residues" evidence="5">
    <location>
        <begin position="81"/>
        <end position="100"/>
    </location>
</feature>
<feature type="transmembrane region" description="Helical" evidence="6">
    <location>
        <begin position="188"/>
        <end position="207"/>
    </location>
</feature>
<keyword evidence="2 6" id="KW-0812">Transmembrane</keyword>
<dbReference type="PANTHER" id="PTHR16189">
    <property type="entry name" value="TRANSMEMBRANE PROTEIN 104-RELATED"/>
    <property type="match status" value="1"/>
</dbReference>
<dbReference type="AlphaFoldDB" id="A0A8J6E1T7"/>
<feature type="transmembrane region" description="Helical" evidence="6">
    <location>
        <begin position="20"/>
        <end position="38"/>
    </location>
</feature>